<dbReference type="GO" id="GO:0003677">
    <property type="term" value="F:DNA binding"/>
    <property type="evidence" value="ECO:0007669"/>
    <property type="project" value="UniProtKB-KW"/>
</dbReference>
<dbReference type="GO" id="GO:0003700">
    <property type="term" value="F:DNA-binding transcription factor activity"/>
    <property type="evidence" value="ECO:0007669"/>
    <property type="project" value="InterPro"/>
</dbReference>
<organism evidence="5 6">
    <name type="scientific">Celerinatantimonas diazotrophica</name>
    <dbReference type="NCBI Taxonomy" id="412034"/>
    <lineage>
        <taxon>Bacteria</taxon>
        <taxon>Pseudomonadati</taxon>
        <taxon>Pseudomonadota</taxon>
        <taxon>Gammaproteobacteria</taxon>
        <taxon>Celerinatantimonadaceae</taxon>
        <taxon>Celerinatantimonas</taxon>
    </lineage>
</organism>
<evidence type="ECO:0000256" key="2">
    <source>
        <dbReference type="ARBA" id="ARBA00023125"/>
    </source>
</evidence>
<name>A0A4R1JAL2_9GAMM</name>
<gene>
    <name evidence="5" type="ORF">EV690_2616</name>
</gene>
<keyword evidence="3" id="KW-0804">Transcription</keyword>
<dbReference type="PROSITE" id="PS50987">
    <property type="entry name" value="HTH_ARSR_2"/>
    <property type="match status" value="1"/>
</dbReference>
<dbReference type="EMBL" id="SMGD01000014">
    <property type="protein sequence ID" value="TCK47580.1"/>
    <property type="molecule type" value="Genomic_DNA"/>
</dbReference>
<dbReference type="InterPro" id="IPR011991">
    <property type="entry name" value="ArsR-like_HTH"/>
</dbReference>
<accession>A0A4R1JAL2</accession>
<keyword evidence="6" id="KW-1185">Reference proteome</keyword>
<dbReference type="Gene3D" id="1.10.10.10">
    <property type="entry name" value="Winged helix-like DNA-binding domain superfamily/Winged helix DNA-binding domain"/>
    <property type="match status" value="1"/>
</dbReference>
<protein>
    <submittedName>
        <fullName evidence="5">DNA-binding transcriptional ArsR family regulator</fullName>
    </submittedName>
</protein>
<dbReference type="InterPro" id="IPR036388">
    <property type="entry name" value="WH-like_DNA-bd_sf"/>
</dbReference>
<dbReference type="NCBIfam" id="NF033788">
    <property type="entry name" value="HTH_metalloreg"/>
    <property type="match status" value="1"/>
</dbReference>
<evidence type="ECO:0000259" key="4">
    <source>
        <dbReference type="PROSITE" id="PS50987"/>
    </source>
</evidence>
<sequence length="109" mass="12229">MTEPLSENKAICRWQCMPLHDISLTDVLSALADPTRLLIIKQLKQHGACRCCDFKLGLSKSTLSHHIKILYLSGIVASCHQGTSRYNILREQELQQRFPGLLNAVLTAN</sequence>
<evidence type="ECO:0000313" key="6">
    <source>
        <dbReference type="Proteomes" id="UP000295565"/>
    </source>
</evidence>
<dbReference type="RefSeq" id="WP_224054869.1">
    <property type="nucleotide sequence ID" value="NZ_OU594967.1"/>
</dbReference>
<reference evidence="5 6" key="1">
    <citation type="submission" date="2019-03" db="EMBL/GenBank/DDBJ databases">
        <title>Genomic Encyclopedia of Type Strains, Phase IV (KMG-IV): sequencing the most valuable type-strain genomes for metagenomic binning, comparative biology and taxonomic classification.</title>
        <authorList>
            <person name="Goeker M."/>
        </authorList>
    </citation>
    <scope>NUCLEOTIDE SEQUENCE [LARGE SCALE GENOMIC DNA]</scope>
    <source>
        <strain evidence="5 6">DSM 18577</strain>
    </source>
</reference>
<dbReference type="SMART" id="SM00418">
    <property type="entry name" value="HTH_ARSR"/>
    <property type="match status" value="1"/>
</dbReference>
<evidence type="ECO:0000256" key="3">
    <source>
        <dbReference type="ARBA" id="ARBA00023163"/>
    </source>
</evidence>
<dbReference type="PRINTS" id="PR00778">
    <property type="entry name" value="HTHARSR"/>
</dbReference>
<dbReference type="InterPro" id="IPR001845">
    <property type="entry name" value="HTH_ArsR_DNA-bd_dom"/>
</dbReference>
<dbReference type="AlphaFoldDB" id="A0A4R1JAL2"/>
<dbReference type="SUPFAM" id="SSF46785">
    <property type="entry name" value="Winged helix' DNA-binding domain"/>
    <property type="match status" value="1"/>
</dbReference>
<evidence type="ECO:0000313" key="5">
    <source>
        <dbReference type="EMBL" id="TCK47580.1"/>
    </source>
</evidence>
<dbReference type="CDD" id="cd00090">
    <property type="entry name" value="HTH_ARSR"/>
    <property type="match status" value="1"/>
</dbReference>
<feature type="domain" description="HTH arsR-type" evidence="4">
    <location>
        <begin position="16"/>
        <end position="109"/>
    </location>
</feature>
<keyword evidence="2 5" id="KW-0238">DNA-binding</keyword>
<dbReference type="InterPro" id="IPR051081">
    <property type="entry name" value="HTH_MetalResp_TranReg"/>
</dbReference>
<proteinExistence type="predicted"/>
<evidence type="ECO:0000256" key="1">
    <source>
        <dbReference type="ARBA" id="ARBA00023015"/>
    </source>
</evidence>
<comment type="caution">
    <text evidence="5">The sequence shown here is derived from an EMBL/GenBank/DDBJ whole genome shotgun (WGS) entry which is preliminary data.</text>
</comment>
<dbReference type="PANTHER" id="PTHR33154">
    <property type="entry name" value="TRANSCRIPTIONAL REGULATOR, ARSR FAMILY"/>
    <property type="match status" value="1"/>
</dbReference>
<dbReference type="Proteomes" id="UP000295565">
    <property type="component" value="Unassembled WGS sequence"/>
</dbReference>
<keyword evidence="1" id="KW-0805">Transcription regulation</keyword>
<dbReference type="PANTHER" id="PTHR33154:SF12">
    <property type="entry name" value="TRANSCRIPTIONAL REGULATORY PROTEIN"/>
    <property type="match status" value="1"/>
</dbReference>
<dbReference type="Pfam" id="PF01022">
    <property type="entry name" value="HTH_5"/>
    <property type="match status" value="1"/>
</dbReference>
<dbReference type="InterPro" id="IPR036390">
    <property type="entry name" value="WH_DNA-bd_sf"/>
</dbReference>